<evidence type="ECO:0000313" key="10">
    <source>
        <dbReference type="Proteomes" id="UP000050454"/>
    </source>
</evidence>
<dbReference type="PIRSF" id="PIRSF036492">
    <property type="entry name" value="ALDH"/>
    <property type="match status" value="1"/>
</dbReference>
<dbReference type="AlphaFoldDB" id="A0A0P7C3L9"/>
<dbReference type="FunFam" id="3.40.309.10:FF:000003">
    <property type="entry name" value="Aldehyde dehydrogenase"/>
    <property type="match status" value="1"/>
</dbReference>
<name>A0A0P7C3L9_9BACT</name>
<dbReference type="RefSeq" id="WP_055143273.1">
    <property type="nucleotide sequence ID" value="NZ_JXSZ01000005.1"/>
</dbReference>
<dbReference type="Pfam" id="PF00171">
    <property type="entry name" value="Aldedh"/>
    <property type="match status" value="1"/>
</dbReference>
<dbReference type="GO" id="GO:0006081">
    <property type="term" value="P:aldehyde metabolic process"/>
    <property type="evidence" value="ECO:0007669"/>
    <property type="project" value="InterPro"/>
</dbReference>
<dbReference type="Gene3D" id="3.40.605.10">
    <property type="entry name" value="Aldehyde Dehydrogenase, Chain A, domain 1"/>
    <property type="match status" value="1"/>
</dbReference>
<dbReference type="Proteomes" id="UP000050454">
    <property type="component" value="Unassembled WGS sequence"/>
</dbReference>
<evidence type="ECO:0000256" key="6">
    <source>
        <dbReference type="PROSITE-ProRule" id="PRU10007"/>
    </source>
</evidence>
<keyword evidence="3" id="KW-0520">NAD</keyword>
<accession>A0A0P7C3L9</accession>
<dbReference type="InterPro" id="IPR016161">
    <property type="entry name" value="Ald_DH/histidinol_DH"/>
</dbReference>
<feature type="active site" evidence="5 6">
    <location>
        <position position="214"/>
    </location>
</feature>
<evidence type="ECO:0000259" key="8">
    <source>
        <dbReference type="Pfam" id="PF00171"/>
    </source>
</evidence>
<keyword evidence="10" id="KW-1185">Reference proteome</keyword>
<dbReference type="GO" id="GO:0005737">
    <property type="term" value="C:cytoplasm"/>
    <property type="evidence" value="ECO:0007669"/>
    <property type="project" value="TreeGrafter"/>
</dbReference>
<evidence type="ECO:0000256" key="7">
    <source>
        <dbReference type="RuleBase" id="RU003345"/>
    </source>
</evidence>
<dbReference type="GO" id="GO:0004029">
    <property type="term" value="F:aldehyde dehydrogenase (NAD+) activity"/>
    <property type="evidence" value="ECO:0007669"/>
    <property type="project" value="TreeGrafter"/>
</dbReference>
<comment type="caution">
    <text evidence="9">The sequence shown here is derived from an EMBL/GenBank/DDBJ whole genome shotgun (WGS) entry which is preliminary data.</text>
</comment>
<dbReference type="Gene3D" id="3.40.309.10">
    <property type="entry name" value="Aldehyde Dehydrogenase, Chain A, domain 2"/>
    <property type="match status" value="1"/>
</dbReference>
<gene>
    <name evidence="9" type="ORF">AFM12_00990</name>
</gene>
<dbReference type="EMBL" id="LGTQ01000005">
    <property type="protein sequence ID" value="KPM49238.1"/>
    <property type="molecule type" value="Genomic_DNA"/>
</dbReference>
<dbReference type="PROSITE" id="PS00687">
    <property type="entry name" value="ALDEHYDE_DEHYDR_GLU"/>
    <property type="match status" value="1"/>
</dbReference>
<dbReference type="InterPro" id="IPR016163">
    <property type="entry name" value="Ald_DH_C"/>
</dbReference>
<dbReference type="STRING" id="1605367.AFM12_00990"/>
<proteinExistence type="inferred from homology"/>
<protein>
    <recommendedName>
        <fullName evidence="4">Aldehyde dehydrogenase</fullName>
    </recommendedName>
</protein>
<evidence type="ECO:0000256" key="5">
    <source>
        <dbReference type="PIRSR" id="PIRSR036492-1"/>
    </source>
</evidence>
<feature type="domain" description="Aldehyde dehydrogenase" evidence="8">
    <location>
        <begin position="7"/>
        <end position="436"/>
    </location>
</feature>
<dbReference type="InterPro" id="IPR029510">
    <property type="entry name" value="Ald_DH_CS_GLU"/>
</dbReference>
<dbReference type="InterPro" id="IPR016162">
    <property type="entry name" value="Ald_DH_N"/>
</dbReference>
<dbReference type="InterPro" id="IPR012394">
    <property type="entry name" value="Aldehyde_DH_NAD(P)"/>
</dbReference>
<dbReference type="PANTHER" id="PTHR43570:SF20">
    <property type="entry name" value="ALDEHYDE DEHYDROGENASE ALDX-RELATED"/>
    <property type="match status" value="1"/>
</dbReference>
<evidence type="ECO:0000256" key="4">
    <source>
        <dbReference type="PIRNR" id="PIRNR036492"/>
    </source>
</evidence>
<evidence type="ECO:0000256" key="1">
    <source>
        <dbReference type="ARBA" id="ARBA00009986"/>
    </source>
</evidence>
<reference evidence="9 10" key="1">
    <citation type="submission" date="2015-07" db="EMBL/GenBank/DDBJ databases">
        <title>The draft genome sequence of Leadbetterella sp. JN14-9.</title>
        <authorList>
            <person name="Liu Y."/>
            <person name="Du J."/>
            <person name="Shao Z."/>
        </authorList>
    </citation>
    <scope>NUCLEOTIDE SEQUENCE [LARGE SCALE GENOMIC DNA]</scope>
    <source>
        <strain evidence="9 10">JN14-9</strain>
    </source>
</reference>
<comment type="similarity">
    <text evidence="1 4 7">Belongs to the aldehyde dehydrogenase family.</text>
</comment>
<dbReference type="PANTHER" id="PTHR43570">
    <property type="entry name" value="ALDEHYDE DEHYDROGENASE"/>
    <property type="match status" value="1"/>
</dbReference>
<dbReference type="PROSITE" id="PS00070">
    <property type="entry name" value="ALDEHYDE_DEHYDR_CYS"/>
    <property type="match status" value="1"/>
</dbReference>
<dbReference type="PATRIC" id="fig|1605367.3.peg.1531"/>
<sequence>MPSNNPDFNSVFEKQKAKSLELRSSKASERISKIKAIKSWVEKNQSGIAEALYKDFRKSETEVKISEIMPVISEARFIIKNLKAWMAPKSVSVPLLFLGTSNKLLAQPKGNALIISPWNYPLLLALKPLMAAISAGCTAIIKPSELTPNTSDLLHRMIEELFPEDEVCVFTGGAEMAIALQKLPFNHVFFTGSPTVGKLVMKAASEHLASVTLELGGKSPCVVDSGVNLKAAAKKIAFGKFLNAGQTCIAPDYILVKEDLKEPFIQTLKEAFENLSGTDYRNNSDFCRIINEKHFERIDDLIDKSVQEGASIVYGSKREQSDCFIPPTILTDINLNMPLMEEEIFGPVLPVLTYENFDEAINLINQGEKPLAIYMFGGSSATKKALEQKTSSGPIVHNDFGIQFIYHGVPFGGINNSGIGVSGGYEGFLEFSHLKPVIKNHFNPSSIFYPPYTPKVKKLLNFAMKYLA</sequence>
<evidence type="ECO:0000256" key="3">
    <source>
        <dbReference type="ARBA" id="ARBA00023027"/>
    </source>
</evidence>
<dbReference type="InterPro" id="IPR015590">
    <property type="entry name" value="Aldehyde_DH_dom"/>
</dbReference>
<dbReference type="SUPFAM" id="SSF53720">
    <property type="entry name" value="ALDH-like"/>
    <property type="match status" value="1"/>
</dbReference>
<organism evidence="9 10">
    <name type="scientific">Jiulongibacter sediminis</name>
    <dbReference type="NCBI Taxonomy" id="1605367"/>
    <lineage>
        <taxon>Bacteria</taxon>
        <taxon>Pseudomonadati</taxon>
        <taxon>Bacteroidota</taxon>
        <taxon>Cytophagia</taxon>
        <taxon>Cytophagales</taxon>
        <taxon>Leadbetterellaceae</taxon>
        <taxon>Jiulongibacter</taxon>
    </lineage>
</organism>
<keyword evidence="2 4" id="KW-0560">Oxidoreductase</keyword>
<feature type="active site" evidence="5">
    <location>
        <position position="248"/>
    </location>
</feature>
<dbReference type="InterPro" id="IPR016160">
    <property type="entry name" value="Ald_DH_CS_CYS"/>
</dbReference>
<evidence type="ECO:0000313" key="9">
    <source>
        <dbReference type="EMBL" id="KPM49238.1"/>
    </source>
</evidence>
<evidence type="ECO:0000256" key="2">
    <source>
        <dbReference type="ARBA" id="ARBA00023002"/>
    </source>
</evidence>